<accession>Q97TN6</accession>
<feature type="region of interest" description="Disordered" evidence="1">
    <location>
        <begin position="15"/>
        <end position="48"/>
    </location>
</feature>
<dbReference type="EMBL" id="AE001438">
    <property type="protein sequence ID" value="AAK76808.1"/>
    <property type="molecule type" value="Genomic_DNA"/>
</dbReference>
<dbReference type="RefSeq" id="WP_010890747.1">
    <property type="nucleotide sequence ID" value="NC_001988.2"/>
</dbReference>
<geneLocation type="plasmid" evidence="2 3">
    <name>pSOL1</name>
</geneLocation>
<keyword evidence="3" id="KW-1185">Reference proteome</keyword>
<gene>
    <name evidence="2" type="ordered locus">CA_P0062</name>
</gene>
<organism evidence="2 3">
    <name type="scientific">Clostridium acetobutylicum (strain ATCC 824 / DSM 792 / JCM 1419 / IAM 19013 / LMG 5710 / NBRC 13948 / NRRL B-527 / VKM B-1787 / 2291 / W)</name>
    <dbReference type="NCBI Taxonomy" id="272562"/>
    <lineage>
        <taxon>Bacteria</taxon>
        <taxon>Bacillati</taxon>
        <taxon>Bacillota</taxon>
        <taxon>Clostridia</taxon>
        <taxon>Eubacteriales</taxon>
        <taxon>Clostridiaceae</taxon>
        <taxon>Clostridium</taxon>
    </lineage>
</organism>
<dbReference type="GeneID" id="45000294"/>
<proteinExistence type="predicted"/>
<dbReference type="HOGENOM" id="CLU_1710007_0_0_9"/>
<sequence>MIKMRTNYINNRETNTVNITEVAPQNNNSRSNSKNEPTKTANSDTINISDSSKNLTIAQRAKKVIDDTLSEFKDVDCSPYYDMTGPIADMMVLMDINGIHPIPKDILSSSNENKNPGDFIQYADNLKALAEKNLDKVPPKFLDFCDKLKENFIANGF</sequence>
<dbReference type="Proteomes" id="UP000000814">
    <property type="component" value="Plasmid pSOL1"/>
</dbReference>
<reference evidence="2 3" key="1">
    <citation type="journal article" date="2001" name="J. Bacteriol.">
        <title>Genome sequence and comparative analysis of the solvent-producing bacterium Clostridium acetobutylicum.</title>
        <authorList>
            <person name="Nolling J."/>
            <person name="Breton G."/>
            <person name="Omelchenko M.V."/>
            <person name="Makarova K.S."/>
            <person name="Zeng Q."/>
            <person name="Gibson R."/>
            <person name="Lee H.M."/>
            <person name="Dubois J."/>
            <person name="Qiu D."/>
            <person name="Hitti J."/>
            <person name="Wolf Y.I."/>
            <person name="Tatusov R.L."/>
            <person name="Sabathe F."/>
            <person name="Doucette-Stamm L."/>
            <person name="Soucaille P."/>
            <person name="Daly M.J."/>
            <person name="Bennett G.N."/>
            <person name="Koonin E.V."/>
            <person name="Smith D.R."/>
        </authorList>
    </citation>
    <scope>NUCLEOTIDE SEQUENCE [LARGE SCALE GENOMIC DNA]</scope>
    <source>
        <strain evidence="3">ATCC 824 / DSM 792 / JCM 1419 / LMG 5710 / VKM B-1787</strain>
        <plasmid evidence="3">pSOL1</plasmid>
    </source>
</reference>
<protein>
    <submittedName>
        <fullName evidence="2">Uncharacterized protein</fullName>
    </submittedName>
</protein>
<name>Q97TN6_CLOAB</name>
<dbReference type="AlphaFoldDB" id="Q97TN6"/>
<evidence type="ECO:0000256" key="1">
    <source>
        <dbReference type="SAM" id="MobiDB-lite"/>
    </source>
</evidence>
<keyword evidence="2" id="KW-0614">Plasmid</keyword>
<dbReference type="PATRIC" id="fig|272562.8.peg.62"/>
<evidence type="ECO:0000313" key="3">
    <source>
        <dbReference type="Proteomes" id="UP000000814"/>
    </source>
</evidence>
<dbReference type="KEGG" id="cac:CA_P0062"/>
<evidence type="ECO:0000313" key="2">
    <source>
        <dbReference type="EMBL" id="AAK76808.1"/>
    </source>
</evidence>